<proteinExistence type="predicted"/>
<keyword evidence="1" id="KW-0732">Signal</keyword>
<evidence type="ECO:0000313" key="2">
    <source>
        <dbReference type="EMBL" id="KAB1215830.1"/>
    </source>
</evidence>
<evidence type="ECO:0000256" key="1">
    <source>
        <dbReference type="SAM" id="SignalP"/>
    </source>
</evidence>
<dbReference type="Proteomes" id="UP000516437">
    <property type="component" value="Chromosome 4"/>
</dbReference>
<feature type="chain" id="PRO_5025344466" evidence="1">
    <location>
        <begin position="25"/>
        <end position="145"/>
    </location>
</feature>
<dbReference type="EMBL" id="RXIC02000022">
    <property type="protein sequence ID" value="KAB1215830.1"/>
    <property type="molecule type" value="Genomic_DNA"/>
</dbReference>
<gene>
    <name evidence="2" type="ORF">CJ030_MR4G010956</name>
</gene>
<sequence length="145" mass="16256">MVGKFIRRVMVVMVIMALVEVHEANTIASKSSGLASFPNPLARFSQLDRAEKSVGVCHKEKIHRCEVWRKRIGPLGSLPYPLCISLAFVRCTTHAIANGDPMAKIMEKCVFDCVAKPNPVFKCVLQCYAEHHLKMDSDKENMQNP</sequence>
<keyword evidence="3" id="KW-1185">Reference proteome</keyword>
<name>A0A6A1VZ23_9ROSI</name>
<dbReference type="AlphaFoldDB" id="A0A6A1VZ23"/>
<accession>A0A6A1VZ23</accession>
<evidence type="ECO:0000313" key="3">
    <source>
        <dbReference type="Proteomes" id="UP000516437"/>
    </source>
</evidence>
<reference evidence="2 3" key="1">
    <citation type="journal article" date="2019" name="Plant Biotechnol. J.">
        <title>The red bayberry genome and genetic basis of sex determination.</title>
        <authorList>
            <person name="Jia H.M."/>
            <person name="Jia H.J."/>
            <person name="Cai Q.L."/>
            <person name="Wang Y."/>
            <person name="Zhao H.B."/>
            <person name="Yang W.F."/>
            <person name="Wang G.Y."/>
            <person name="Li Y.H."/>
            <person name="Zhan D.L."/>
            <person name="Shen Y.T."/>
            <person name="Niu Q.F."/>
            <person name="Chang L."/>
            <person name="Qiu J."/>
            <person name="Zhao L."/>
            <person name="Xie H.B."/>
            <person name="Fu W.Y."/>
            <person name="Jin J."/>
            <person name="Li X.W."/>
            <person name="Jiao Y."/>
            <person name="Zhou C.C."/>
            <person name="Tu T."/>
            <person name="Chai C.Y."/>
            <person name="Gao J.L."/>
            <person name="Fan L.J."/>
            <person name="van de Weg E."/>
            <person name="Wang J.Y."/>
            <person name="Gao Z.S."/>
        </authorList>
    </citation>
    <scope>NUCLEOTIDE SEQUENCE [LARGE SCALE GENOMIC DNA]</scope>
    <source>
        <tissue evidence="2">Leaves</tissue>
    </source>
</reference>
<organism evidence="2 3">
    <name type="scientific">Morella rubra</name>
    <name type="common">Chinese bayberry</name>
    <dbReference type="NCBI Taxonomy" id="262757"/>
    <lineage>
        <taxon>Eukaryota</taxon>
        <taxon>Viridiplantae</taxon>
        <taxon>Streptophyta</taxon>
        <taxon>Embryophyta</taxon>
        <taxon>Tracheophyta</taxon>
        <taxon>Spermatophyta</taxon>
        <taxon>Magnoliopsida</taxon>
        <taxon>eudicotyledons</taxon>
        <taxon>Gunneridae</taxon>
        <taxon>Pentapetalae</taxon>
        <taxon>rosids</taxon>
        <taxon>fabids</taxon>
        <taxon>Fagales</taxon>
        <taxon>Myricaceae</taxon>
        <taxon>Morella</taxon>
    </lineage>
</organism>
<protein>
    <submittedName>
        <fullName evidence="2">Uncharacterized protein</fullName>
    </submittedName>
</protein>
<feature type="signal peptide" evidence="1">
    <location>
        <begin position="1"/>
        <end position="24"/>
    </location>
</feature>
<comment type="caution">
    <text evidence="2">The sequence shown here is derived from an EMBL/GenBank/DDBJ whole genome shotgun (WGS) entry which is preliminary data.</text>
</comment>